<dbReference type="EMBL" id="SJKB01000009">
    <property type="protein sequence ID" value="TCC58284.1"/>
    <property type="molecule type" value="Genomic_DNA"/>
</dbReference>
<dbReference type="AlphaFoldDB" id="A0A4R0KGS0"/>
<comment type="caution">
    <text evidence="2">The sequence shown here is derived from an EMBL/GenBank/DDBJ whole genome shotgun (WGS) entry which is preliminary data.</text>
</comment>
<evidence type="ECO:0000313" key="2">
    <source>
        <dbReference type="EMBL" id="TCC58284.1"/>
    </source>
</evidence>
<dbReference type="OrthoDB" id="3829836at2"/>
<feature type="region of interest" description="Disordered" evidence="1">
    <location>
        <begin position="1"/>
        <end position="27"/>
    </location>
</feature>
<gene>
    <name evidence="2" type="ORF">E0H73_28645</name>
</gene>
<dbReference type="RefSeq" id="WP_131361674.1">
    <property type="nucleotide sequence ID" value="NZ_SJKB01000009.1"/>
</dbReference>
<proteinExistence type="predicted"/>
<organism evidence="2 3">
    <name type="scientific">Kribbella pittospori</name>
    <dbReference type="NCBI Taxonomy" id="722689"/>
    <lineage>
        <taxon>Bacteria</taxon>
        <taxon>Bacillati</taxon>
        <taxon>Actinomycetota</taxon>
        <taxon>Actinomycetes</taxon>
        <taxon>Propionibacteriales</taxon>
        <taxon>Kribbellaceae</taxon>
        <taxon>Kribbella</taxon>
    </lineage>
</organism>
<evidence type="ECO:0000256" key="1">
    <source>
        <dbReference type="SAM" id="MobiDB-lite"/>
    </source>
</evidence>
<accession>A0A4R0KGS0</accession>
<name>A0A4R0KGS0_9ACTN</name>
<protein>
    <submittedName>
        <fullName evidence="2">Uncharacterized protein</fullName>
    </submittedName>
</protein>
<evidence type="ECO:0000313" key="3">
    <source>
        <dbReference type="Proteomes" id="UP000291144"/>
    </source>
</evidence>
<dbReference type="Gene3D" id="1.10.287.1060">
    <property type="entry name" value="ESAT-6-like"/>
    <property type="match status" value="1"/>
</dbReference>
<dbReference type="Proteomes" id="UP000291144">
    <property type="component" value="Unassembled WGS sequence"/>
</dbReference>
<reference evidence="2 3" key="1">
    <citation type="submission" date="2019-02" db="EMBL/GenBank/DDBJ databases">
        <title>Kribbella capetownensis sp. nov. and Kribbella speibonae sp. nov., isolated from soil.</title>
        <authorList>
            <person name="Curtis S.M."/>
            <person name="Norton I."/>
            <person name="Everest G.J."/>
            <person name="Meyers P.R."/>
        </authorList>
    </citation>
    <scope>NUCLEOTIDE SEQUENCE [LARGE SCALE GENOMIC DNA]</scope>
    <source>
        <strain evidence="2 3">NRRL B-24813</strain>
    </source>
</reference>
<keyword evidence="3" id="KW-1185">Reference proteome</keyword>
<sequence>MAKVNAGRMEMDTDVVRTSGSSMTATGAQAATAAEQIIQRINENEFSIGTGSAADNFHLQYNLPATSVKDGTRAAAKTMTDLGNSLIEEAGQYEQVDQQYRQVLDRIRRA</sequence>